<keyword evidence="5" id="KW-1185">Reference proteome</keyword>
<accession>A0ABN2FUE1</accession>
<evidence type="ECO:0000256" key="3">
    <source>
        <dbReference type="SAM" id="MobiDB-lite"/>
    </source>
</evidence>
<sequence>MGSANPVDTASLSRQDRLGSEPMNDHLGDHWQVQEAKQRFSEVLRAVENNGPQTITRHGEEVAVVIDINEYRRLAGARKSFAEHLLSFPKMDAADGEPDVFDEIERERKKDFPRDIDLGEWE</sequence>
<gene>
    <name evidence="4" type="ORF">GCM10009765_06540</name>
</gene>
<comment type="similarity">
    <text evidence="1 2">Belongs to the phD/YefM antitoxin family.</text>
</comment>
<evidence type="ECO:0000256" key="1">
    <source>
        <dbReference type="ARBA" id="ARBA00009981"/>
    </source>
</evidence>
<proteinExistence type="inferred from homology"/>
<dbReference type="Gene3D" id="3.40.1620.10">
    <property type="entry name" value="YefM-like domain"/>
    <property type="match status" value="1"/>
</dbReference>
<dbReference type="SUPFAM" id="SSF143120">
    <property type="entry name" value="YefM-like"/>
    <property type="match status" value="1"/>
</dbReference>
<dbReference type="Proteomes" id="UP001500618">
    <property type="component" value="Unassembled WGS sequence"/>
</dbReference>
<organism evidence="4 5">
    <name type="scientific">Fodinicola feengrottensis</name>
    <dbReference type="NCBI Taxonomy" id="435914"/>
    <lineage>
        <taxon>Bacteria</taxon>
        <taxon>Bacillati</taxon>
        <taxon>Actinomycetota</taxon>
        <taxon>Actinomycetes</taxon>
        <taxon>Mycobacteriales</taxon>
        <taxon>Fodinicola</taxon>
    </lineage>
</organism>
<comment type="caution">
    <text evidence="4">The sequence shown here is derived from an EMBL/GenBank/DDBJ whole genome shotgun (WGS) entry which is preliminary data.</text>
</comment>
<name>A0ABN2FUE1_9ACTN</name>
<dbReference type="InterPro" id="IPR006442">
    <property type="entry name" value="Antitoxin_Phd/YefM"/>
</dbReference>
<evidence type="ECO:0000313" key="5">
    <source>
        <dbReference type="Proteomes" id="UP001500618"/>
    </source>
</evidence>
<evidence type="ECO:0000313" key="4">
    <source>
        <dbReference type="EMBL" id="GAA1659849.1"/>
    </source>
</evidence>
<feature type="region of interest" description="Disordered" evidence="3">
    <location>
        <begin position="1"/>
        <end position="27"/>
    </location>
</feature>
<dbReference type="Pfam" id="PF02604">
    <property type="entry name" value="PhdYeFM_antitox"/>
    <property type="match status" value="1"/>
</dbReference>
<comment type="function">
    <text evidence="2">Antitoxin component of a type II toxin-antitoxin (TA) system.</text>
</comment>
<feature type="compositionally biased region" description="Polar residues" evidence="3">
    <location>
        <begin position="1"/>
        <end position="13"/>
    </location>
</feature>
<feature type="compositionally biased region" description="Basic and acidic residues" evidence="3">
    <location>
        <begin position="14"/>
        <end position="27"/>
    </location>
</feature>
<evidence type="ECO:0000256" key="2">
    <source>
        <dbReference type="RuleBase" id="RU362080"/>
    </source>
</evidence>
<dbReference type="NCBIfam" id="TIGR01552">
    <property type="entry name" value="phd_fam"/>
    <property type="match status" value="1"/>
</dbReference>
<reference evidence="4 5" key="1">
    <citation type="journal article" date="2019" name="Int. J. Syst. Evol. Microbiol.">
        <title>The Global Catalogue of Microorganisms (GCM) 10K type strain sequencing project: providing services to taxonomists for standard genome sequencing and annotation.</title>
        <authorList>
            <consortium name="The Broad Institute Genomics Platform"/>
            <consortium name="The Broad Institute Genome Sequencing Center for Infectious Disease"/>
            <person name="Wu L."/>
            <person name="Ma J."/>
        </authorList>
    </citation>
    <scope>NUCLEOTIDE SEQUENCE [LARGE SCALE GENOMIC DNA]</scope>
    <source>
        <strain evidence="4 5">JCM 14718</strain>
    </source>
</reference>
<dbReference type="EMBL" id="BAAANY010000002">
    <property type="protein sequence ID" value="GAA1659849.1"/>
    <property type="molecule type" value="Genomic_DNA"/>
</dbReference>
<dbReference type="InterPro" id="IPR036165">
    <property type="entry name" value="YefM-like_sf"/>
</dbReference>
<protein>
    <recommendedName>
        <fullName evidence="2">Antitoxin</fullName>
    </recommendedName>
</protein>